<sequence length="275" mass="30109">MKSDVRVSEAPRMRSTRTLTLAAAFLALSAVAGHADDSGKDWSTVRIGTEGAYPPFNYLTASGELTGFDIDISKALCDEMKVKCEFVTQDWDGLIPALQNNKFDALIASMSITPEREEQIAFSVKYYQTPPAVAVPKDSDITEATPEALADKVIGAQAATTHFQAAEQYFPDADVRGYPTAEEYKLDIANGRLDAVMDDVVVLDEWLKSDEGACCKLLGTLKADPAIYGKGIGIGLRKGDDKLKEMFDKAIAAIREDGTYKKIQDKYFDFDVYGE</sequence>
<reference evidence="5 6" key="1">
    <citation type="submission" date="2017-02" db="EMBL/GenBank/DDBJ databases">
        <authorList>
            <person name="Peterson S.W."/>
        </authorList>
    </citation>
    <scope>NUCLEOTIDE SEQUENCE [LARGE SCALE GENOMIC DNA]</scope>
    <source>
        <strain evidence="5 6">USBA 369</strain>
    </source>
</reference>
<proteinExistence type="predicted"/>
<dbReference type="InterPro" id="IPR001320">
    <property type="entry name" value="Iontro_rcpt_C"/>
</dbReference>
<dbReference type="Pfam" id="PF00497">
    <property type="entry name" value="SBP_bac_3"/>
    <property type="match status" value="1"/>
</dbReference>
<organism evidence="5 6">
    <name type="scientific">Consotaella salsifontis</name>
    <dbReference type="NCBI Taxonomy" id="1365950"/>
    <lineage>
        <taxon>Bacteria</taxon>
        <taxon>Pseudomonadati</taxon>
        <taxon>Pseudomonadota</taxon>
        <taxon>Alphaproteobacteria</taxon>
        <taxon>Hyphomicrobiales</taxon>
        <taxon>Aurantimonadaceae</taxon>
        <taxon>Consotaella</taxon>
    </lineage>
</organism>
<evidence type="ECO:0000259" key="4">
    <source>
        <dbReference type="SMART" id="SM00079"/>
    </source>
</evidence>
<protein>
    <submittedName>
        <fullName evidence="5">Amino acid ABC transporter substrate-binding protein, PAAT family</fullName>
    </submittedName>
</protein>
<feature type="signal peptide" evidence="2">
    <location>
        <begin position="1"/>
        <end position="35"/>
    </location>
</feature>
<feature type="chain" id="PRO_5012572036" evidence="2">
    <location>
        <begin position="36"/>
        <end position="275"/>
    </location>
</feature>
<evidence type="ECO:0000313" key="6">
    <source>
        <dbReference type="Proteomes" id="UP000190135"/>
    </source>
</evidence>
<dbReference type="AlphaFoldDB" id="A0A1T4LBN2"/>
<keyword evidence="1 2" id="KW-0732">Signal</keyword>
<evidence type="ECO:0000256" key="1">
    <source>
        <dbReference type="ARBA" id="ARBA00022729"/>
    </source>
</evidence>
<evidence type="ECO:0000256" key="2">
    <source>
        <dbReference type="SAM" id="SignalP"/>
    </source>
</evidence>
<dbReference type="PANTHER" id="PTHR35936">
    <property type="entry name" value="MEMBRANE-BOUND LYTIC MUREIN TRANSGLYCOSYLASE F"/>
    <property type="match status" value="1"/>
</dbReference>
<dbReference type="SMART" id="SM00079">
    <property type="entry name" value="PBPe"/>
    <property type="match status" value="1"/>
</dbReference>
<name>A0A1T4LBN2_9HYPH</name>
<dbReference type="STRING" id="1365950.SAMN05428963_101146"/>
<dbReference type="EMBL" id="FUXL01000001">
    <property type="protein sequence ID" value="SJZ52061.1"/>
    <property type="molecule type" value="Genomic_DNA"/>
</dbReference>
<gene>
    <name evidence="5" type="ORF">SAMN05428963_101146</name>
</gene>
<feature type="domain" description="Solute-binding protein family 3/N-terminal" evidence="3">
    <location>
        <begin position="44"/>
        <end position="271"/>
    </location>
</feature>
<dbReference type="GO" id="GO:0015276">
    <property type="term" value="F:ligand-gated monoatomic ion channel activity"/>
    <property type="evidence" value="ECO:0007669"/>
    <property type="project" value="InterPro"/>
</dbReference>
<dbReference type="SMART" id="SM00062">
    <property type="entry name" value="PBPb"/>
    <property type="match status" value="1"/>
</dbReference>
<keyword evidence="6" id="KW-1185">Reference proteome</keyword>
<dbReference type="PANTHER" id="PTHR35936:SF19">
    <property type="entry name" value="AMINO-ACID-BINDING PROTEIN YXEM-RELATED"/>
    <property type="match status" value="1"/>
</dbReference>
<dbReference type="SUPFAM" id="SSF53850">
    <property type="entry name" value="Periplasmic binding protein-like II"/>
    <property type="match status" value="1"/>
</dbReference>
<accession>A0A1T4LBN2</accession>
<dbReference type="InterPro" id="IPR001638">
    <property type="entry name" value="Solute-binding_3/MltF_N"/>
</dbReference>
<dbReference type="GO" id="GO:0016020">
    <property type="term" value="C:membrane"/>
    <property type="evidence" value="ECO:0007669"/>
    <property type="project" value="InterPro"/>
</dbReference>
<dbReference type="Proteomes" id="UP000190135">
    <property type="component" value="Unassembled WGS sequence"/>
</dbReference>
<evidence type="ECO:0000313" key="5">
    <source>
        <dbReference type="EMBL" id="SJZ52061.1"/>
    </source>
</evidence>
<feature type="domain" description="Ionotropic glutamate receptor C-terminal" evidence="4">
    <location>
        <begin position="44"/>
        <end position="270"/>
    </location>
</feature>
<dbReference type="CDD" id="cd13702">
    <property type="entry name" value="PBP2_mlr5654_like"/>
    <property type="match status" value="1"/>
</dbReference>
<dbReference type="Gene3D" id="3.40.190.10">
    <property type="entry name" value="Periplasmic binding protein-like II"/>
    <property type="match status" value="2"/>
</dbReference>
<evidence type="ECO:0000259" key="3">
    <source>
        <dbReference type="SMART" id="SM00062"/>
    </source>
</evidence>